<dbReference type="KEGG" id="ccro:CMC5_008220"/>
<dbReference type="Gene3D" id="1.10.357.10">
    <property type="entry name" value="Tetracycline Repressor, domain 2"/>
    <property type="match status" value="1"/>
</dbReference>
<dbReference type="Pfam" id="PF00440">
    <property type="entry name" value="TetR_N"/>
    <property type="match status" value="1"/>
</dbReference>
<dbReference type="InterPro" id="IPR050109">
    <property type="entry name" value="HTH-type_TetR-like_transc_reg"/>
</dbReference>
<proteinExistence type="predicted"/>
<dbReference type="Gene3D" id="1.10.10.60">
    <property type="entry name" value="Homeodomain-like"/>
    <property type="match status" value="1"/>
</dbReference>
<dbReference type="STRING" id="52.CMC5_008220"/>
<dbReference type="OrthoDB" id="9787680at2"/>
<dbReference type="GO" id="GO:0000976">
    <property type="term" value="F:transcription cis-regulatory region binding"/>
    <property type="evidence" value="ECO:0007669"/>
    <property type="project" value="TreeGrafter"/>
</dbReference>
<dbReference type="InterPro" id="IPR036271">
    <property type="entry name" value="Tet_transcr_reg_TetR-rel_C_sf"/>
</dbReference>
<evidence type="ECO:0000259" key="5">
    <source>
        <dbReference type="PROSITE" id="PS50977"/>
    </source>
</evidence>
<organism evidence="6 7">
    <name type="scientific">Chondromyces crocatus</name>
    <dbReference type="NCBI Taxonomy" id="52"/>
    <lineage>
        <taxon>Bacteria</taxon>
        <taxon>Pseudomonadati</taxon>
        <taxon>Myxococcota</taxon>
        <taxon>Polyangia</taxon>
        <taxon>Polyangiales</taxon>
        <taxon>Polyangiaceae</taxon>
        <taxon>Chondromyces</taxon>
    </lineage>
</organism>
<dbReference type="PANTHER" id="PTHR30055">
    <property type="entry name" value="HTH-TYPE TRANSCRIPTIONAL REGULATOR RUTR"/>
    <property type="match status" value="1"/>
</dbReference>
<evidence type="ECO:0000256" key="2">
    <source>
        <dbReference type="ARBA" id="ARBA00023125"/>
    </source>
</evidence>
<keyword evidence="2 4" id="KW-0238">DNA-binding</keyword>
<dbReference type="Proteomes" id="UP000067626">
    <property type="component" value="Chromosome"/>
</dbReference>
<dbReference type="PRINTS" id="PR00455">
    <property type="entry name" value="HTHTETR"/>
</dbReference>
<evidence type="ECO:0000256" key="4">
    <source>
        <dbReference type="PROSITE-ProRule" id="PRU00335"/>
    </source>
</evidence>
<keyword evidence="7" id="KW-1185">Reference proteome</keyword>
<dbReference type="InterPro" id="IPR009057">
    <property type="entry name" value="Homeodomain-like_sf"/>
</dbReference>
<dbReference type="SUPFAM" id="SSF46689">
    <property type="entry name" value="Homeodomain-like"/>
    <property type="match status" value="1"/>
</dbReference>
<dbReference type="SUPFAM" id="SSF48498">
    <property type="entry name" value="Tetracyclin repressor-like, C-terminal domain"/>
    <property type="match status" value="1"/>
</dbReference>
<evidence type="ECO:0000313" key="7">
    <source>
        <dbReference type="Proteomes" id="UP000067626"/>
    </source>
</evidence>
<dbReference type="RefSeq" id="WP_050429176.1">
    <property type="nucleotide sequence ID" value="NZ_CP012159.1"/>
</dbReference>
<keyword evidence="3" id="KW-0804">Transcription</keyword>
<evidence type="ECO:0000313" key="6">
    <source>
        <dbReference type="EMBL" id="AKT36701.1"/>
    </source>
</evidence>
<name>A0A0K1E750_CHOCO</name>
<dbReference type="EMBL" id="CP012159">
    <property type="protein sequence ID" value="AKT36701.1"/>
    <property type="molecule type" value="Genomic_DNA"/>
</dbReference>
<dbReference type="InterPro" id="IPR001647">
    <property type="entry name" value="HTH_TetR"/>
</dbReference>
<accession>A0A0K1E750</accession>
<feature type="domain" description="HTH tetR-type" evidence="5">
    <location>
        <begin position="5"/>
        <end position="65"/>
    </location>
</feature>
<reference evidence="6 7" key="1">
    <citation type="submission" date="2015-07" db="EMBL/GenBank/DDBJ databases">
        <title>Genome analysis of myxobacterium Chondromyces crocatus Cm c5 reveals a high potential for natural compound synthesis and the genetic basis for the loss of fruiting body formation.</title>
        <authorList>
            <person name="Zaburannyi N."/>
            <person name="Bunk B."/>
            <person name="Maier J."/>
            <person name="Overmann J."/>
            <person name="Mueller R."/>
        </authorList>
    </citation>
    <scope>NUCLEOTIDE SEQUENCE [LARGE SCALE GENOMIC DNA]</scope>
    <source>
        <strain evidence="6 7">Cm c5</strain>
    </source>
</reference>
<feature type="DNA-binding region" description="H-T-H motif" evidence="4">
    <location>
        <begin position="28"/>
        <end position="47"/>
    </location>
</feature>
<gene>
    <name evidence="6" type="ORF">CMC5_008220</name>
</gene>
<sequence length="205" mass="22441">MSGVGDARERILRVAEAQFLAHGLGGVTMDDIAAELRMSKKTLYQHFPSKDALCVAAIERAMANLDAELEQAIAREAASFDELLARVAQIVATRLKGTGPLLQELSQDAPALYERLQTLRQEVIYRRPGAWIAQGMSSGALRDDVRPELIVRILLTLAHHIIEPKALSELGLDPSEAHRQMMSVILDGIRVRAPAPLSSSRAEES</sequence>
<dbReference type="PANTHER" id="PTHR30055:SF234">
    <property type="entry name" value="HTH-TYPE TRANSCRIPTIONAL REGULATOR BETI"/>
    <property type="match status" value="1"/>
</dbReference>
<keyword evidence="1" id="KW-0805">Transcription regulation</keyword>
<dbReference type="GO" id="GO:0003700">
    <property type="term" value="F:DNA-binding transcription factor activity"/>
    <property type="evidence" value="ECO:0007669"/>
    <property type="project" value="TreeGrafter"/>
</dbReference>
<evidence type="ECO:0000256" key="1">
    <source>
        <dbReference type="ARBA" id="ARBA00023015"/>
    </source>
</evidence>
<evidence type="ECO:0000256" key="3">
    <source>
        <dbReference type="ARBA" id="ARBA00023163"/>
    </source>
</evidence>
<dbReference type="PROSITE" id="PS50977">
    <property type="entry name" value="HTH_TETR_2"/>
    <property type="match status" value="1"/>
</dbReference>
<protein>
    <recommendedName>
        <fullName evidence="5">HTH tetR-type domain-containing protein</fullName>
    </recommendedName>
</protein>
<dbReference type="AlphaFoldDB" id="A0A0K1E750"/>